<feature type="compositionally biased region" description="Polar residues" evidence="11">
    <location>
        <begin position="557"/>
        <end position="567"/>
    </location>
</feature>
<keyword evidence="15" id="KW-1185">Reference proteome</keyword>
<dbReference type="GO" id="GO:0032222">
    <property type="term" value="P:regulation of synaptic transmission, cholinergic"/>
    <property type="evidence" value="ECO:0007669"/>
    <property type="project" value="InterPro"/>
</dbReference>
<evidence type="ECO:0000256" key="2">
    <source>
        <dbReference type="ARBA" id="ARBA00022622"/>
    </source>
</evidence>
<keyword evidence="9" id="KW-0449">Lipoprotein</keyword>
<dbReference type="CDD" id="cd00117">
    <property type="entry name" value="TFP"/>
    <property type="match status" value="1"/>
</dbReference>
<name>A0A9P0N2M1_SPOLI</name>
<accession>A0A9P0N2M1</accession>
<evidence type="ECO:0000313" key="14">
    <source>
        <dbReference type="EMBL" id="CAH1639337.1"/>
    </source>
</evidence>
<dbReference type="InterPro" id="IPR050975">
    <property type="entry name" value="Sleep_regulator"/>
</dbReference>
<evidence type="ECO:0000256" key="1">
    <source>
        <dbReference type="ARBA" id="ARBA00004589"/>
    </source>
</evidence>
<feature type="domain" description="Bromo" evidence="13">
    <location>
        <begin position="1116"/>
        <end position="1178"/>
    </location>
</feature>
<dbReference type="InterPro" id="IPR031424">
    <property type="entry name" value="QVR-like"/>
</dbReference>
<evidence type="ECO:0000256" key="12">
    <source>
        <dbReference type="SAM" id="SignalP"/>
    </source>
</evidence>
<dbReference type="SMART" id="SM00297">
    <property type="entry name" value="BROMO"/>
    <property type="match status" value="1"/>
</dbReference>
<feature type="region of interest" description="Disordered" evidence="11">
    <location>
        <begin position="364"/>
        <end position="390"/>
    </location>
</feature>
<evidence type="ECO:0000256" key="8">
    <source>
        <dbReference type="ARBA" id="ARBA00023180"/>
    </source>
</evidence>
<dbReference type="PROSITE" id="PS50014">
    <property type="entry name" value="BROMODOMAIN_2"/>
    <property type="match status" value="1"/>
</dbReference>
<feature type="region of interest" description="Disordered" evidence="11">
    <location>
        <begin position="160"/>
        <end position="190"/>
    </location>
</feature>
<dbReference type="Proteomes" id="UP001153321">
    <property type="component" value="Chromosome 19"/>
</dbReference>
<evidence type="ECO:0000313" key="15">
    <source>
        <dbReference type="Proteomes" id="UP001153321"/>
    </source>
</evidence>
<evidence type="ECO:0000256" key="3">
    <source>
        <dbReference type="ARBA" id="ARBA00022692"/>
    </source>
</evidence>
<dbReference type="PANTHER" id="PTHR33562">
    <property type="entry name" value="ATILLA, ISOFORM B-RELATED-RELATED"/>
    <property type="match status" value="1"/>
</dbReference>
<dbReference type="InterPro" id="IPR001487">
    <property type="entry name" value="Bromodomain"/>
</dbReference>
<feature type="region of interest" description="Disordered" evidence="11">
    <location>
        <begin position="557"/>
        <end position="583"/>
    </location>
</feature>
<feature type="compositionally biased region" description="Basic and acidic residues" evidence="11">
    <location>
        <begin position="1226"/>
        <end position="1259"/>
    </location>
</feature>
<dbReference type="Pfam" id="PF17064">
    <property type="entry name" value="QVR"/>
    <property type="match status" value="1"/>
</dbReference>
<proteinExistence type="predicted"/>
<feature type="compositionally biased region" description="Basic and acidic residues" evidence="11">
    <location>
        <begin position="306"/>
        <end position="340"/>
    </location>
</feature>
<dbReference type="CDD" id="cd04369">
    <property type="entry name" value="Bromodomain"/>
    <property type="match status" value="1"/>
</dbReference>
<reference evidence="14" key="1">
    <citation type="submission" date="2022-02" db="EMBL/GenBank/DDBJ databases">
        <authorList>
            <person name="King R."/>
        </authorList>
    </citation>
    <scope>NUCLEOTIDE SEQUENCE</scope>
</reference>
<evidence type="ECO:0000256" key="5">
    <source>
        <dbReference type="ARBA" id="ARBA00022989"/>
    </source>
</evidence>
<keyword evidence="4 12" id="KW-0732">Signal</keyword>
<evidence type="ECO:0000259" key="13">
    <source>
        <dbReference type="PROSITE" id="PS50014"/>
    </source>
</evidence>
<keyword evidence="3" id="KW-0812">Transmembrane</keyword>
<keyword evidence="2" id="KW-0336">GPI-anchor</keyword>
<dbReference type="InterPro" id="IPR036427">
    <property type="entry name" value="Bromodomain-like_sf"/>
</dbReference>
<dbReference type="AlphaFoldDB" id="A0A9P0N2M1"/>
<feature type="chain" id="PRO_5040105660" description="Bromo domain-containing protein" evidence="12">
    <location>
        <begin position="21"/>
        <end position="1259"/>
    </location>
</feature>
<feature type="region of interest" description="Disordered" evidence="11">
    <location>
        <begin position="235"/>
        <end position="344"/>
    </location>
</feature>
<feature type="signal peptide" evidence="12">
    <location>
        <begin position="1"/>
        <end position="20"/>
    </location>
</feature>
<feature type="compositionally biased region" description="Low complexity" evidence="11">
    <location>
        <begin position="372"/>
        <end position="381"/>
    </location>
</feature>
<dbReference type="EMBL" id="LR824550">
    <property type="protein sequence ID" value="CAH1639337.1"/>
    <property type="molecule type" value="Genomic_DNA"/>
</dbReference>
<feature type="region of interest" description="Disordered" evidence="11">
    <location>
        <begin position="1066"/>
        <end position="1087"/>
    </location>
</feature>
<dbReference type="GO" id="GO:0030431">
    <property type="term" value="P:sleep"/>
    <property type="evidence" value="ECO:0007669"/>
    <property type="project" value="InterPro"/>
</dbReference>
<gene>
    <name evidence="14" type="ORF">SPLIT_LOCUS4694</name>
</gene>
<evidence type="ECO:0000256" key="9">
    <source>
        <dbReference type="ARBA" id="ARBA00023288"/>
    </source>
</evidence>
<evidence type="ECO:0000256" key="4">
    <source>
        <dbReference type="ARBA" id="ARBA00022729"/>
    </source>
</evidence>
<protein>
    <recommendedName>
        <fullName evidence="13">Bromo domain-containing protein</fullName>
    </recommendedName>
</protein>
<dbReference type="SUPFAM" id="SSF47370">
    <property type="entry name" value="Bromodomain"/>
    <property type="match status" value="1"/>
</dbReference>
<keyword evidence="5" id="KW-1133">Transmembrane helix</keyword>
<organism evidence="14 15">
    <name type="scientific">Spodoptera littoralis</name>
    <name type="common">Egyptian cotton leafworm</name>
    <dbReference type="NCBI Taxonomy" id="7109"/>
    <lineage>
        <taxon>Eukaryota</taxon>
        <taxon>Metazoa</taxon>
        <taxon>Ecdysozoa</taxon>
        <taxon>Arthropoda</taxon>
        <taxon>Hexapoda</taxon>
        <taxon>Insecta</taxon>
        <taxon>Pterygota</taxon>
        <taxon>Neoptera</taxon>
        <taxon>Endopterygota</taxon>
        <taxon>Lepidoptera</taxon>
        <taxon>Glossata</taxon>
        <taxon>Ditrysia</taxon>
        <taxon>Noctuoidea</taxon>
        <taxon>Noctuidae</taxon>
        <taxon>Amphipyrinae</taxon>
        <taxon>Spodoptera</taxon>
    </lineage>
</organism>
<dbReference type="GO" id="GO:0098552">
    <property type="term" value="C:side of membrane"/>
    <property type="evidence" value="ECO:0007669"/>
    <property type="project" value="UniProtKB-KW"/>
</dbReference>
<dbReference type="PANTHER" id="PTHR33562:SF14">
    <property type="entry name" value="PROTEIN QUIVER"/>
    <property type="match status" value="1"/>
</dbReference>
<keyword evidence="7" id="KW-0472">Membrane</keyword>
<evidence type="ECO:0000256" key="10">
    <source>
        <dbReference type="PROSITE-ProRule" id="PRU00035"/>
    </source>
</evidence>
<evidence type="ECO:0000256" key="6">
    <source>
        <dbReference type="ARBA" id="ARBA00023117"/>
    </source>
</evidence>
<feature type="region of interest" description="Disordered" evidence="11">
    <location>
        <begin position="1211"/>
        <end position="1259"/>
    </location>
</feature>
<keyword evidence="6 10" id="KW-0103">Bromodomain</keyword>
<dbReference type="Gene3D" id="1.20.920.10">
    <property type="entry name" value="Bromodomain-like"/>
    <property type="match status" value="1"/>
</dbReference>
<evidence type="ECO:0000256" key="7">
    <source>
        <dbReference type="ARBA" id="ARBA00023136"/>
    </source>
</evidence>
<sequence>MSSLYFVLILLCGLFHYGSTIMCYECNSAINSQCLDTKLPDSLKKNCSDHDRGVTHTLCRKIVQHVDYGVNGRLPESRVIRSCGWDESKFKGQCYHRAGYGGRQEVCSCLTDYCNGSQDTTTTTALLATAIMFLAFFYHLRKDTGANKSIFASPMQEYGGGVSSKTGEYRDGGPDGGRDRGMSHQADGYPPQHQYAVMQQKNYGCSSKDLSDQNMATYCRVATGIYEATASSQQYQNPRYNNPSAPTFSSPPNSPLVGLVFDPSSPNYSGPGMIGDRTVNDRRSQSSWSISNQEPIGTGAKKKIVKSQDKRNAYSADPRYHERYKDNSTDVDRQRKERNLTSESTSSLDFFVEGERMVSELCNIPDSRTDSNNQKQNQKPTNQDEDKKPSVSSEVLLTALDKIVIHDQIPNQIVQLAVEACTDAENIAIAHHNRPCFKNIHSICAKTRSNVQKPDSAVANLHSQGIPWVIKNFIFSFVRILDGWKGVKELLSEKHDTFSRIENKYYSPNIRECFVQWQAVTKEMLTHIYKTFKCLDHGFTMEQKSFTHNYYATNSAAPRNQNQNKFQPTKPHASTPRPVNASPQPFNAVQPPWVQNQTQAASQNFNEGPWPARSGVAYKKYPVVPPPNSHNFYPLSDQADIESYPKAQYKCDPCSVREAKPRQSWTITNVPDFRALEGMCHAEQRELYTQLKHKMDAELGKAPGQPLLGNMPCDLLQRRDMELKAKMIPLSHVEKTLIPSMAAAAEMRGCYVQKNNSCGDTKEEADFFAAWGQMVQKEPSDFITHHTHNIQIPSNVVTISNNISGPVQFIDPENDEFHEMSKVYMKPGSYKVPIKPADPISPFVQGTAQDVVYDTSVGDDIALKMKVPFPPVTLAPQPKYNLESWPCLMPRRTDDIFAEDQKMIPRHGIPCLDMRAADSLDLLSSMTSDRAWEAAKQSAPKLMDFIHEGSKSDTARLYDALGLSATDEFSEDLKQVKFSMEQNDAWSTGLSNHFMSKDLTSVWNQQPVKNDYILPKNQDQSIFTEDTTKLLDSDAKLLEPDDSLEVPDCRNDEEKKENTRCPNFDHTGNYVRDDNQKKSGGKPKVAASGMWYHPKKKKPLPANTVKKFEAILCNLSQINEAAFIQHDMDIKAAPRFYEVVKYPMCLHDISTKLKNSSYNEYDQVVQDFRRIFNNVRLYLKSYPDPAMKKNVNKISNDFEKMLNEEFQTKWESKSKSQDVVDCQDNTNKKDEKDSDTNTTEAKSEDNKKNDTKTSGDDKK</sequence>
<feature type="compositionally biased region" description="Basic and acidic residues" evidence="11">
    <location>
        <begin position="167"/>
        <end position="182"/>
    </location>
</feature>
<dbReference type="Pfam" id="PF00439">
    <property type="entry name" value="Bromodomain"/>
    <property type="match status" value="1"/>
</dbReference>
<feature type="compositionally biased region" description="Polar residues" evidence="11">
    <location>
        <begin position="285"/>
        <end position="295"/>
    </location>
</feature>
<feature type="compositionally biased region" description="Polar residues" evidence="11">
    <location>
        <begin position="235"/>
        <end position="251"/>
    </location>
</feature>
<comment type="subcellular location">
    <subcellularLocation>
        <location evidence="1">Membrane</location>
        <topology evidence="1">Lipid-anchor</topology>
        <topology evidence="1">GPI-anchor</topology>
    </subcellularLocation>
</comment>
<evidence type="ECO:0000256" key="11">
    <source>
        <dbReference type="SAM" id="MobiDB-lite"/>
    </source>
</evidence>
<keyword evidence="8" id="KW-0325">Glycoprotein</keyword>